<dbReference type="KEGG" id="asau:88174683"/>
<name>A0AAX4HCY0_9ASCO</name>
<dbReference type="Proteomes" id="UP001338582">
    <property type="component" value="Chromosome 4"/>
</dbReference>
<protein>
    <submittedName>
        <fullName evidence="2">Uncharacterized protein</fullName>
    </submittedName>
</protein>
<evidence type="ECO:0000313" key="3">
    <source>
        <dbReference type="Proteomes" id="UP001338582"/>
    </source>
</evidence>
<accession>A0AAX4HCY0</accession>
<gene>
    <name evidence="2" type="ORF">PUMCH_003620</name>
</gene>
<evidence type="ECO:0000256" key="1">
    <source>
        <dbReference type="SAM" id="MobiDB-lite"/>
    </source>
</evidence>
<dbReference type="GeneID" id="88174683"/>
<evidence type="ECO:0000313" key="2">
    <source>
        <dbReference type="EMBL" id="WPK26271.1"/>
    </source>
</evidence>
<sequence>MNDRSPSNKYLNAISPTLKLVSFNKNMSIPDLIRKFCQESDHDSLSVSIFTVGLAYSQISDRLKSQRYKYWTRGEGRFGYLLRKRATQCSLLERGLNCAMESAKEVEKAVKLSKHFKETVTNYSKRMEKFENYMKRLGTESYRYPQSEIISLSNFIRLILEDNKKVEELIVEMEPLFKEYENQFRLLEPILLQFASEDVKEPTELLREIEKLYNALAPKMKTTKILTDRIEIFYENAMGHKVAMLMEQELGKSENHDSTDSLAAIVEKPKKRTE</sequence>
<reference evidence="2 3" key="1">
    <citation type="submission" date="2023-10" db="EMBL/GenBank/DDBJ databases">
        <title>Draft Genome Sequence of Candida saopaulonensis from a very Premature Infant with Sepsis.</title>
        <authorList>
            <person name="Ning Y."/>
            <person name="Dai R."/>
            <person name="Xiao M."/>
            <person name="Xu Y."/>
            <person name="Yan Q."/>
            <person name="Zhang L."/>
        </authorList>
    </citation>
    <scope>NUCLEOTIDE SEQUENCE [LARGE SCALE GENOMIC DNA]</scope>
    <source>
        <strain evidence="2 3">19XY460</strain>
    </source>
</reference>
<keyword evidence="3" id="KW-1185">Reference proteome</keyword>
<dbReference type="EMBL" id="CP138897">
    <property type="protein sequence ID" value="WPK26271.1"/>
    <property type="molecule type" value="Genomic_DNA"/>
</dbReference>
<feature type="region of interest" description="Disordered" evidence="1">
    <location>
        <begin position="251"/>
        <end position="274"/>
    </location>
</feature>
<dbReference type="AlphaFoldDB" id="A0AAX4HCY0"/>
<proteinExistence type="predicted"/>
<organism evidence="2 3">
    <name type="scientific">Australozyma saopauloensis</name>
    <dbReference type="NCBI Taxonomy" id="291208"/>
    <lineage>
        <taxon>Eukaryota</taxon>
        <taxon>Fungi</taxon>
        <taxon>Dikarya</taxon>
        <taxon>Ascomycota</taxon>
        <taxon>Saccharomycotina</taxon>
        <taxon>Pichiomycetes</taxon>
        <taxon>Metschnikowiaceae</taxon>
        <taxon>Australozyma</taxon>
    </lineage>
</organism>
<dbReference type="RefSeq" id="XP_062878652.1">
    <property type="nucleotide sequence ID" value="XM_063022582.1"/>
</dbReference>